<gene>
    <name evidence="2" type="ORF">ACFQQG_11100</name>
</gene>
<protein>
    <submittedName>
        <fullName evidence="2">Uncharacterized protein</fullName>
    </submittedName>
</protein>
<name>A0ABD5VZB9_9EURY</name>
<dbReference type="Proteomes" id="UP001596445">
    <property type="component" value="Unassembled WGS sequence"/>
</dbReference>
<dbReference type="RefSeq" id="WP_267161340.1">
    <property type="nucleotide sequence ID" value="NZ_CP112972.1"/>
</dbReference>
<dbReference type="EMBL" id="JBHSZI010000001">
    <property type="protein sequence ID" value="MFC7058625.1"/>
    <property type="molecule type" value="Genomic_DNA"/>
</dbReference>
<accession>A0ABD5VZB9</accession>
<dbReference type="GeneID" id="76630639"/>
<keyword evidence="1" id="KW-1133">Transmembrane helix</keyword>
<organism evidence="2 3">
    <name type="scientific">Halovenus salina</name>
    <dbReference type="NCBI Taxonomy" id="1510225"/>
    <lineage>
        <taxon>Archaea</taxon>
        <taxon>Methanobacteriati</taxon>
        <taxon>Methanobacteriota</taxon>
        <taxon>Stenosarchaea group</taxon>
        <taxon>Halobacteria</taxon>
        <taxon>Halobacteriales</taxon>
        <taxon>Haloarculaceae</taxon>
        <taxon>Halovenus</taxon>
    </lineage>
</organism>
<proteinExistence type="predicted"/>
<evidence type="ECO:0000313" key="2">
    <source>
        <dbReference type="EMBL" id="MFC7058625.1"/>
    </source>
</evidence>
<feature type="transmembrane region" description="Helical" evidence="1">
    <location>
        <begin position="7"/>
        <end position="28"/>
    </location>
</feature>
<comment type="caution">
    <text evidence="2">The sequence shown here is derived from an EMBL/GenBank/DDBJ whole genome shotgun (WGS) entry which is preliminary data.</text>
</comment>
<reference evidence="2 3" key="1">
    <citation type="journal article" date="2019" name="Int. J. Syst. Evol. Microbiol.">
        <title>The Global Catalogue of Microorganisms (GCM) 10K type strain sequencing project: providing services to taxonomists for standard genome sequencing and annotation.</title>
        <authorList>
            <consortium name="The Broad Institute Genomics Platform"/>
            <consortium name="The Broad Institute Genome Sequencing Center for Infectious Disease"/>
            <person name="Wu L."/>
            <person name="Ma J."/>
        </authorList>
    </citation>
    <scope>NUCLEOTIDE SEQUENCE [LARGE SCALE GENOMIC DNA]</scope>
    <source>
        <strain evidence="2 3">JCM 30072</strain>
    </source>
</reference>
<evidence type="ECO:0000313" key="3">
    <source>
        <dbReference type="Proteomes" id="UP001596445"/>
    </source>
</evidence>
<keyword evidence="1" id="KW-0472">Membrane</keyword>
<keyword evidence="1" id="KW-0812">Transmembrane</keyword>
<keyword evidence="3" id="KW-1185">Reference proteome</keyword>
<feature type="transmembrane region" description="Helical" evidence="1">
    <location>
        <begin position="34"/>
        <end position="53"/>
    </location>
</feature>
<dbReference type="AlphaFoldDB" id="A0ABD5VZB9"/>
<evidence type="ECO:0000256" key="1">
    <source>
        <dbReference type="SAM" id="Phobius"/>
    </source>
</evidence>
<sequence>MDRQTAGVLASSVLSLCGLTILGVGALGGDQNSVVIGASVMTMAGSAMAAISAGEG</sequence>